<dbReference type="STRING" id="1073090.A0A1L9S582"/>
<proteinExistence type="inferred from homology"/>
<dbReference type="Pfam" id="PF01266">
    <property type="entry name" value="DAO"/>
    <property type="match status" value="1"/>
</dbReference>
<dbReference type="GO" id="GO:0050660">
    <property type="term" value="F:flavin adenine dinucleotide binding"/>
    <property type="evidence" value="ECO:0007669"/>
    <property type="project" value="InterPro"/>
</dbReference>
<dbReference type="PANTHER" id="PTHR10961">
    <property type="entry name" value="PEROXISOMAL SARCOSINE OXIDASE"/>
    <property type="match status" value="1"/>
</dbReference>
<evidence type="ECO:0000256" key="2">
    <source>
        <dbReference type="ARBA" id="ARBA00010989"/>
    </source>
</evidence>
<evidence type="ECO:0000313" key="7">
    <source>
        <dbReference type="EMBL" id="OJJ42311.1"/>
    </source>
</evidence>
<sequence length="434" mass="46860">MSSPIIIVGAGAFGLSTALHLAQNGYDNVLVMDKAEQIPSGFSAANDLNKIVRAEYEDPFYTDLSLVQTQQAIAAWKTPLLAAHFHQTGFLHCVSENAPPEAVATLNRFQAAAERSPVLQPYLVRVEGAQAVRQHVWQYNEGTLPGWTGYLNRFDGYAHSADALRAVFRAAQAAGVRFLLGEGGAVTEVVRAGSGSGGGKIRGVRTAAGRFHAAERVIVAAGAAAGRLVPELGTQIVAKSWSVAHVQLTDDEASALRGIPVTYARDLGFFFEPDPATKLLKLCPMGGGIVNTDPHTGVSHAPDSLEASTGWMPADDEAKLRRLLAQTLPQLANRPLVHKSICWFADSKDSDFIIDYVPGSEHSLVMLSGDSGHGMKMFPLVGQWVRALLEAPDQRQPVARWRWKGNQNDEGNWGGAVSWRLGDTRELKDIKARL</sequence>
<dbReference type="EMBL" id="KV878362">
    <property type="protein sequence ID" value="OJJ42311.1"/>
    <property type="molecule type" value="Genomic_DNA"/>
</dbReference>
<dbReference type="VEuPathDB" id="FungiDB:ASPZODRAFT_77255"/>
<evidence type="ECO:0000256" key="3">
    <source>
        <dbReference type="ARBA" id="ARBA00022630"/>
    </source>
</evidence>
<protein>
    <recommendedName>
        <fullName evidence="6">FAD dependent oxidoreductase domain-containing protein</fullName>
    </recommendedName>
</protein>
<dbReference type="RefSeq" id="XP_022576821.1">
    <property type="nucleotide sequence ID" value="XM_022730156.1"/>
</dbReference>
<feature type="domain" description="FAD dependent oxidoreductase" evidence="6">
    <location>
        <begin position="5"/>
        <end position="387"/>
    </location>
</feature>
<keyword evidence="5" id="KW-0560">Oxidoreductase</keyword>
<dbReference type="GeneID" id="34616620"/>
<evidence type="ECO:0000259" key="6">
    <source>
        <dbReference type="Pfam" id="PF01266"/>
    </source>
</evidence>
<keyword evidence="8" id="KW-1185">Reference proteome</keyword>
<comment type="cofactor">
    <cofactor evidence="1">
        <name>FAD</name>
        <dbReference type="ChEBI" id="CHEBI:57692"/>
    </cofactor>
</comment>
<accession>A0A1L9S582</accession>
<dbReference type="Proteomes" id="UP000184188">
    <property type="component" value="Unassembled WGS sequence"/>
</dbReference>
<dbReference type="InterPro" id="IPR006076">
    <property type="entry name" value="FAD-dep_OxRdtase"/>
</dbReference>
<keyword evidence="3" id="KW-0285">Flavoprotein</keyword>
<organism evidence="7 8">
    <name type="scientific">Penicilliopsis zonata CBS 506.65</name>
    <dbReference type="NCBI Taxonomy" id="1073090"/>
    <lineage>
        <taxon>Eukaryota</taxon>
        <taxon>Fungi</taxon>
        <taxon>Dikarya</taxon>
        <taxon>Ascomycota</taxon>
        <taxon>Pezizomycotina</taxon>
        <taxon>Eurotiomycetes</taxon>
        <taxon>Eurotiomycetidae</taxon>
        <taxon>Eurotiales</taxon>
        <taxon>Aspergillaceae</taxon>
        <taxon>Penicilliopsis</taxon>
    </lineage>
</organism>
<keyword evidence="4" id="KW-0274">FAD</keyword>
<dbReference type="InterPro" id="IPR036188">
    <property type="entry name" value="FAD/NAD-bd_sf"/>
</dbReference>
<dbReference type="OrthoDB" id="2219495at2759"/>
<dbReference type="InterPro" id="IPR045170">
    <property type="entry name" value="MTOX"/>
</dbReference>
<comment type="similarity">
    <text evidence="2">Belongs to the MSOX/MTOX family.</text>
</comment>
<dbReference type="SUPFAM" id="SSF51905">
    <property type="entry name" value="FAD/NAD(P)-binding domain"/>
    <property type="match status" value="1"/>
</dbReference>
<dbReference type="Gene3D" id="3.30.9.10">
    <property type="entry name" value="D-Amino Acid Oxidase, subunit A, domain 2"/>
    <property type="match status" value="1"/>
</dbReference>
<name>A0A1L9S582_9EURO</name>
<dbReference type="GO" id="GO:0051698">
    <property type="term" value="F:saccharopine oxidase activity"/>
    <property type="evidence" value="ECO:0007669"/>
    <property type="project" value="TreeGrafter"/>
</dbReference>
<dbReference type="Gene3D" id="3.50.50.60">
    <property type="entry name" value="FAD/NAD(P)-binding domain"/>
    <property type="match status" value="1"/>
</dbReference>
<gene>
    <name evidence="7" type="ORF">ASPZODRAFT_77255</name>
</gene>
<evidence type="ECO:0000256" key="5">
    <source>
        <dbReference type="ARBA" id="ARBA00023002"/>
    </source>
</evidence>
<dbReference type="PANTHER" id="PTHR10961:SF26">
    <property type="entry name" value="L-SACCHAROPINE OXIDASE"/>
    <property type="match status" value="1"/>
</dbReference>
<evidence type="ECO:0000256" key="1">
    <source>
        <dbReference type="ARBA" id="ARBA00001974"/>
    </source>
</evidence>
<reference evidence="8" key="1">
    <citation type="journal article" date="2017" name="Genome Biol.">
        <title>Comparative genomics reveals high biological diversity and specific adaptations in the industrially and medically important fungal genus Aspergillus.</title>
        <authorList>
            <person name="de Vries R.P."/>
            <person name="Riley R."/>
            <person name="Wiebenga A."/>
            <person name="Aguilar-Osorio G."/>
            <person name="Amillis S."/>
            <person name="Uchima C.A."/>
            <person name="Anderluh G."/>
            <person name="Asadollahi M."/>
            <person name="Askin M."/>
            <person name="Barry K."/>
            <person name="Battaglia E."/>
            <person name="Bayram O."/>
            <person name="Benocci T."/>
            <person name="Braus-Stromeyer S.A."/>
            <person name="Caldana C."/>
            <person name="Canovas D."/>
            <person name="Cerqueira G.C."/>
            <person name="Chen F."/>
            <person name="Chen W."/>
            <person name="Choi C."/>
            <person name="Clum A."/>
            <person name="Dos Santos R.A."/>
            <person name="Damasio A.R."/>
            <person name="Diallinas G."/>
            <person name="Emri T."/>
            <person name="Fekete E."/>
            <person name="Flipphi M."/>
            <person name="Freyberg S."/>
            <person name="Gallo A."/>
            <person name="Gournas C."/>
            <person name="Habgood R."/>
            <person name="Hainaut M."/>
            <person name="Harispe M.L."/>
            <person name="Henrissat B."/>
            <person name="Hilden K.S."/>
            <person name="Hope R."/>
            <person name="Hossain A."/>
            <person name="Karabika E."/>
            <person name="Karaffa L."/>
            <person name="Karanyi Z."/>
            <person name="Krasevec N."/>
            <person name="Kuo A."/>
            <person name="Kusch H."/>
            <person name="LaButti K."/>
            <person name="Lagendijk E.L."/>
            <person name="Lapidus A."/>
            <person name="Levasseur A."/>
            <person name="Lindquist E."/>
            <person name="Lipzen A."/>
            <person name="Logrieco A.F."/>
            <person name="MacCabe A."/>
            <person name="Maekelae M.R."/>
            <person name="Malavazi I."/>
            <person name="Melin P."/>
            <person name="Meyer V."/>
            <person name="Mielnichuk N."/>
            <person name="Miskei M."/>
            <person name="Molnar A.P."/>
            <person name="Mule G."/>
            <person name="Ngan C.Y."/>
            <person name="Orejas M."/>
            <person name="Orosz E."/>
            <person name="Ouedraogo J.P."/>
            <person name="Overkamp K.M."/>
            <person name="Park H.-S."/>
            <person name="Perrone G."/>
            <person name="Piumi F."/>
            <person name="Punt P.J."/>
            <person name="Ram A.F."/>
            <person name="Ramon A."/>
            <person name="Rauscher S."/>
            <person name="Record E."/>
            <person name="Riano-Pachon D.M."/>
            <person name="Robert V."/>
            <person name="Roehrig J."/>
            <person name="Ruller R."/>
            <person name="Salamov A."/>
            <person name="Salih N.S."/>
            <person name="Samson R.A."/>
            <person name="Sandor E."/>
            <person name="Sanguinetti M."/>
            <person name="Schuetze T."/>
            <person name="Sepcic K."/>
            <person name="Shelest E."/>
            <person name="Sherlock G."/>
            <person name="Sophianopoulou V."/>
            <person name="Squina F.M."/>
            <person name="Sun H."/>
            <person name="Susca A."/>
            <person name="Todd R.B."/>
            <person name="Tsang A."/>
            <person name="Unkles S.E."/>
            <person name="van de Wiele N."/>
            <person name="van Rossen-Uffink D."/>
            <person name="Oliveira J.V."/>
            <person name="Vesth T.C."/>
            <person name="Visser J."/>
            <person name="Yu J.-H."/>
            <person name="Zhou M."/>
            <person name="Andersen M.R."/>
            <person name="Archer D.B."/>
            <person name="Baker S.E."/>
            <person name="Benoit I."/>
            <person name="Brakhage A.A."/>
            <person name="Braus G.H."/>
            <person name="Fischer R."/>
            <person name="Frisvad J.C."/>
            <person name="Goldman G.H."/>
            <person name="Houbraken J."/>
            <person name="Oakley B."/>
            <person name="Pocsi I."/>
            <person name="Scazzocchio C."/>
            <person name="Seiboth B."/>
            <person name="vanKuyk P.A."/>
            <person name="Wortman J."/>
            <person name="Dyer P.S."/>
            <person name="Grigoriev I.V."/>
        </authorList>
    </citation>
    <scope>NUCLEOTIDE SEQUENCE [LARGE SCALE GENOMIC DNA]</scope>
    <source>
        <strain evidence="8">CBS 506.65</strain>
    </source>
</reference>
<dbReference type="PRINTS" id="PR00420">
    <property type="entry name" value="RNGMNOXGNASE"/>
</dbReference>
<evidence type="ECO:0000313" key="8">
    <source>
        <dbReference type="Proteomes" id="UP000184188"/>
    </source>
</evidence>
<dbReference type="GO" id="GO:0008115">
    <property type="term" value="F:sarcosine oxidase activity"/>
    <property type="evidence" value="ECO:0007669"/>
    <property type="project" value="TreeGrafter"/>
</dbReference>
<evidence type="ECO:0000256" key="4">
    <source>
        <dbReference type="ARBA" id="ARBA00022827"/>
    </source>
</evidence>
<dbReference type="AlphaFoldDB" id="A0A1L9S582"/>